<name>A0AA39KN96_MICHY</name>
<dbReference type="AlphaFoldDB" id="A0AA39KN96"/>
<organism evidence="1 2">
    <name type="scientific">Microctonus hyperodae</name>
    <name type="common">Parasitoid wasp</name>
    <dbReference type="NCBI Taxonomy" id="165561"/>
    <lineage>
        <taxon>Eukaryota</taxon>
        <taxon>Metazoa</taxon>
        <taxon>Ecdysozoa</taxon>
        <taxon>Arthropoda</taxon>
        <taxon>Hexapoda</taxon>
        <taxon>Insecta</taxon>
        <taxon>Pterygota</taxon>
        <taxon>Neoptera</taxon>
        <taxon>Endopterygota</taxon>
        <taxon>Hymenoptera</taxon>
        <taxon>Apocrita</taxon>
        <taxon>Ichneumonoidea</taxon>
        <taxon>Braconidae</taxon>
        <taxon>Euphorinae</taxon>
        <taxon>Microctonus</taxon>
    </lineage>
</organism>
<keyword evidence="2" id="KW-1185">Reference proteome</keyword>
<evidence type="ECO:0000313" key="1">
    <source>
        <dbReference type="EMBL" id="KAK0167770.1"/>
    </source>
</evidence>
<proteinExistence type="predicted"/>
<dbReference type="Proteomes" id="UP001168972">
    <property type="component" value="Unassembled WGS sequence"/>
</dbReference>
<accession>A0AA39KN96</accession>
<comment type="caution">
    <text evidence="1">The sequence shown here is derived from an EMBL/GenBank/DDBJ whole genome shotgun (WGS) entry which is preliminary data.</text>
</comment>
<protein>
    <submittedName>
        <fullName evidence="1">Uncharacterized protein</fullName>
    </submittedName>
</protein>
<sequence length="135" mass="15396">MPRFRDGCCNPMNLDKHLIKTSLRKISQSLAVRYNLSTDERICSGCHQKLLHPKPVDCSGNSDPETFDYSTIFFPLIQPTTSFEISPIQQSCSSLSELSLNITIPSINQALSILNQSMLWHSSMRKCHLILKNRW</sequence>
<reference evidence="1" key="2">
    <citation type="submission" date="2023-03" db="EMBL/GenBank/DDBJ databases">
        <authorList>
            <person name="Inwood S.N."/>
            <person name="Skelly J.G."/>
            <person name="Guhlin J."/>
            <person name="Harrop T.W.R."/>
            <person name="Goldson S.G."/>
            <person name="Dearden P.K."/>
        </authorList>
    </citation>
    <scope>NUCLEOTIDE SEQUENCE</scope>
    <source>
        <strain evidence="1">Lincoln</strain>
        <tissue evidence="1">Whole body</tissue>
    </source>
</reference>
<evidence type="ECO:0000313" key="2">
    <source>
        <dbReference type="Proteomes" id="UP001168972"/>
    </source>
</evidence>
<gene>
    <name evidence="1" type="ORF">PV327_001634</name>
</gene>
<dbReference type="EMBL" id="JAQQBR010001831">
    <property type="protein sequence ID" value="KAK0167770.1"/>
    <property type="molecule type" value="Genomic_DNA"/>
</dbReference>
<reference evidence="1" key="1">
    <citation type="journal article" date="2023" name="bioRxiv">
        <title>Scaffold-level genome assemblies of two parasitoid biocontrol wasps reveal the parthenogenesis mechanism and an associated novel virus.</title>
        <authorList>
            <person name="Inwood S."/>
            <person name="Skelly J."/>
            <person name="Guhlin J."/>
            <person name="Harrop T."/>
            <person name="Goldson S."/>
            <person name="Dearden P."/>
        </authorList>
    </citation>
    <scope>NUCLEOTIDE SEQUENCE</scope>
    <source>
        <strain evidence="1">Lincoln</strain>
        <tissue evidence="1">Whole body</tissue>
    </source>
</reference>